<name>A0A372LZF8_9ACTN</name>
<organism evidence="1 2">
    <name type="scientific">Streptomyces triticagri</name>
    <dbReference type="NCBI Taxonomy" id="2293568"/>
    <lineage>
        <taxon>Bacteria</taxon>
        <taxon>Bacillati</taxon>
        <taxon>Actinomycetota</taxon>
        <taxon>Actinomycetes</taxon>
        <taxon>Kitasatosporales</taxon>
        <taxon>Streptomycetaceae</taxon>
        <taxon>Streptomyces</taxon>
    </lineage>
</organism>
<gene>
    <name evidence="1" type="ORF">DY218_27445</name>
</gene>
<dbReference type="RefSeq" id="WP_128558800.1">
    <property type="nucleotide sequence ID" value="NZ_QUAK01000194.1"/>
</dbReference>
<dbReference type="EMBL" id="QUAK01000194">
    <property type="protein sequence ID" value="RFU83645.1"/>
    <property type="molecule type" value="Genomic_DNA"/>
</dbReference>
<comment type="caution">
    <text evidence="1">The sequence shown here is derived from an EMBL/GenBank/DDBJ whole genome shotgun (WGS) entry which is preliminary data.</text>
</comment>
<evidence type="ECO:0008006" key="3">
    <source>
        <dbReference type="Google" id="ProtNLM"/>
    </source>
</evidence>
<dbReference type="AlphaFoldDB" id="A0A372LZF8"/>
<proteinExistence type="predicted"/>
<accession>A0A372LZF8</accession>
<protein>
    <recommendedName>
        <fullName evidence="3">DNA-binding protein</fullName>
    </recommendedName>
</protein>
<sequence length="85" mass="8953">MTTPPLPDGYTTPDGKPLRIGGLIEVAEVLGLTKQAAGRALKRAGGPGLVAELAMGPVYDLDVIKEWDMERKKTPGPAATKAREV</sequence>
<reference evidence="1 2" key="1">
    <citation type="submission" date="2018-08" db="EMBL/GenBank/DDBJ databases">
        <title>Isolation, diversity and antifungal activity of Actinobacteria from wheat.</title>
        <authorList>
            <person name="Han C."/>
        </authorList>
    </citation>
    <scope>NUCLEOTIDE SEQUENCE [LARGE SCALE GENOMIC DNA]</scope>
    <source>
        <strain evidence="1 2">NEAU-YY421</strain>
    </source>
</reference>
<keyword evidence="2" id="KW-1185">Reference proteome</keyword>
<evidence type="ECO:0000313" key="2">
    <source>
        <dbReference type="Proteomes" id="UP000263094"/>
    </source>
</evidence>
<dbReference type="Proteomes" id="UP000263094">
    <property type="component" value="Unassembled WGS sequence"/>
</dbReference>
<evidence type="ECO:0000313" key="1">
    <source>
        <dbReference type="EMBL" id="RFU83645.1"/>
    </source>
</evidence>